<feature type="domain" description="NAD-dependent epimerase/dehydratase" evidence="1">
    <location>
        <begin position="6"/>
        <end position="247"/>
    </location>
</feature>
<dbReference type="PANTHER" id="PTHR43238">
    <property type="entry name" value="GDP-L-FUCOSE SYNTHASE"/>
    <property type="match status" value="1"/>
</dbReference>
<dbReference type="GO" id="GO:0050577">
    <property type="term" value="F:GDP-L-fucose synthase activity"/>
    <property type="evidence" value="ECO:0007669"/>
    <property type="project" value="TreeGrafter"/>
</dbReference>
<dbReference type="PANTHER" id="PTHR43238:SF1">
    <property type="entry name" value="GDP-L-FUCOSE SYNTHASE"/>
    <property type="match status" value="1"/>
</dbReference>
<protein>
    <submittedName>
        <fullName evidence="2">GDP-L-fucose synthase-like</fullName>
    </submittedName>
</protein>
<dbReference type="Ensembl" id="ENSPTET00000045315.1">
    <property type="protein sequence ID" value="ENSPTEP00000033025.1"/>
    <property type="gene ID" value="ENSPTEG00000031626.1"/>
</dbReference>
<keyword evidence="3" id="KW-1185">Reference proteome</keyword>
<name>A0A8C9IGN4_9PRIM</name>
<sequence>MSRVCLVTCDTGLLGTSFRETVKKENVDFIENENEIIVNSNDSNVIKKYIFLSSKICDLRNFNDAEIFFKNNKITDIIHFTAYTDNLNTNINNNLEFVIKNLEINLNIIKLCHKYTIARGFFALPICVFPEKFNSPLAEDSIHEELCHLSNEGYSVSKRVLELMVRFYREKYNYEWVCIIPTNIYGKYDNFNLENSHIIPYIIHKMYLAKVHNINVKLMSDGTTANHFIYNSDVCKILYYILNTYYSEHLTIIKDDTFNIIFSTNIPSNELTIKELANKIKHYLGFNNEILFDTREESVIHKKTCNNKLMKILDMSFVFTNIDKGLKETIDWFLEEYRNIIE</sequence>
<dbReference type="Gene3D" id="3.90.25.10">
    <property type="entry name" value="UDP-galactose 4-epimerase, domain 1"/>
    <property type="match status" value="1"/>
</dbReference>
<reference evidence="2" key="1">
    <citation type="submission" date="2025-08" db="UniProtKB">
        <authorList>
            <consortium name="Ensembl"/>
        </authorList>
    </citation>
    <scope>IDENTIFICATION</scope>
</reference>
<evidence type="ECO:0000259" key="1">
    <source>
        <dbReference type="Pfam" id="PF01370"/>
    </source>
</evidence>
<reference evidence="2" key="2">
    <citation type="submission" date="2025-09" db="UniProtKB">
        <authorList>
            <consortium name="Ensembl"/>
        </authorList>
    </citation>
    <scope>IDENTIFICATION</scope>
</reference>
<evidence type="ECO:0000313" key="3">
    <source>
        <dbReference type="Proteomes" id="UP000694416"/>
    </source>
</evidence>
<dbReference type="InterPro" id="IPR001509">
    <property type="entry name" value="Epimerase_deHydtase"/>
</dbReference>
<dbReference type="Gene3D" id="3.40.50.720">
    <property type="entry name" value="NAD(P)-binding Rossmann-like Domain"/>
    <property type="match status" value="1"/>
</dbReference>
<dbReference type="Pfam" id="PF01370">
    <property type="entry name" value="Epimerase"/>
    <property type="match status" value="1"/>
</dbReference>
<dbReference type="SUPFAM" id="SSF51735">
    <property type="entry name" value="NAD(P)-binding Rossmann-fold domains"/>
    <property type="match status" value="1"/>
</dbReference>
<organism evidence="2 3">
    <name type="scientific">Piliocolobus tephrosceles</name>
    <name type="common">Ugandan red Colobus</name>
    <dbReference type="NCBI Taxonomy" id="591936"/>
    <lineage>
        <taxon>Eukaryota</taxon>
        <taxon>Metazoa</taxon>
        <taxon>Chordata</taxon>
        <taxon>Craniata</taxon>
        <taxon>Vertebrata</taxon>
        <taxon>Euteleostomi</taxon>
        <taxon>Mammalia</taxon>
        <taxon>Eutheria</taxon>
        <taxon>Euarchontoglires</taxon>
        <taxon>Primates</taxon>
        <taxon>Haplorrhini</taxon>
        <taxon>Catarrhini</taxon>
        <taxon>Cercopithecidae</taxon>
        <taxon>Colobinae</taxon>
        <taxon>Piliocolobus</taxon>
    </lineage>
</organism>
<accession>A0A8C9IGN4</accession>
<proteinExistence type="predicted"/>
<dbReference type="InterPro" id="IPR036291">
    <property type="entry name" value="NAD(P)-bd_dom_sf"/>
</dbReference>
<dbReference type="AlphaFoldDB" id="A0A8C9IGN4"/>
<evidence type="ECO:0000313" key="2">
    <source>
        <dbReference type="Ensembl" id="ENSPTEP00000033025.1"/>
    </source>
</evidence>
<dbReference type="Proteomes" id="UP000694416">
    <property type="component" value="Unplaced"/>
</dbReference>